<dbReference type="PANTHER" id="PTHR45138:SF9">
    <property type="entry name" value="DIGUANYLATE CYCLASE DGCM-RELATED"/>
    <property type="match status" value="1"/>
</dbReference>
<feature type="domain" description="GGDEF" evidence="2">
    <location>
        <begin position="620"/>
        <end position="747"/>
    </location>
</feature>
<evidence type="ECO:0000256" key="1">
    <source>
        <dbReference type="SAM" id="Phobius"/>
    </source>
</evidence>
<keyword evidence="1" id="KW-0812">Transmembrane</keyword>
<dbReference type="EC" id="2.7.7.65" evidence="3"/>
<dbReference type="Pfam" id="PF13185">
    <property type="entry name" value="GAF_2"/>
    <property type="match status" value="2"/>
</dbReference>
<dbReference type="CDD" id="cd01949">
    <property type="entry name" value="GGDEF"/>
    <property type="match status" value="1"/>
</dbReference>
<dbReference type="SUPFAM" id="SSF55781">
    <property type="entry name" value="GAF domain-like"/>
    <property type="match status" value="3"/>
</dbReference>
<dbReference type="Gene3D" id="3.30.450.40">
    <property type="match status" value="3"/>
</dbReference>
<evidence type="ECO:0000259" key="2">
    <source>
        <dbReference type="PROSITE" id="PS50887"/>
    </source>
</evidence>
<proteinExistence type="predicted"/>
<dbReference type="FunFam" id="3.30.70.270:FF:000001">
    <property type="entry name" value="Diguanylate cyclase domain protein"/>
    <property type="match status" value="1"/>
</dbReference>
<dbReference type="InterPro" id="IPR043128">
    <property type="entry name" value="Rev_trsase/Diguanyl_cyclase"/>
</dbReference>
<gene>
    <name evidence="3" type="primary">dosC_1</name>
    <name evidence="3" type="ORF">Mterra_00546</name>
</gene>
<organism evidence="3 4">
    <name type="scientific">Calidithermus terrae</name>
    <dbReference type="NCBI Taxonomy" id="1408545"/>
    <lineage>
        <taxon>Bacteria</taxon>
        <taxon>Thermotogati</taxon>
        <taxon>Deinococcota</taxon>
        <taxon>Deinococci</taxon>
        <taxon>Thermales</taxon>
        <taxon>Thermaceae</taxon>
        <taxon>Calidithermus</taxon>
    </lineage>
</organism>
<dbReference type="Proteomes" id="UP000265715">
    <property type="component" value="Unassembled WGS sequence"/>
</dbReference>
<dbReference type="EMBL" id="QXDL01000012">
    <property type="protein sequence ID" value="RIH90315.1"/>
    <property type="molecule type" value="Genomic_DNA"/>
</dbReference>
<feature type="transmembrane region" description="Helical" evidence="1">
    <location>
        <begin position="6"/>
        <end position="25"/>
    </location>
</feature>
<dbReference type="GO" id="GO:0052621">
    <property type="term" value="F:diguanylate cyclase activity"/>
    <property type="evidence" value="ECO:0007669"/>
    <property type="project" value="UniProtKB-EC"/>
</dbReference>
<evidence type="ECO:0000313" key="4">
    <source>
        <dbReference type="Proteomes" id="UP000265715"/>
    </source>
</evidence>
<dbReference type="InterPro" id="IPR029787">
    <property type="entry name" value="Nucleotide_cyclase"/>
</dbReference>
<dbReference type="GO" id="GO:0043709">
    <property type="term" value="P:cell adhesion involved in single-species biofilm formation"/>
    <property type="evidence" value="ECO:0007669"/>
    <property type="project" value="TreeGrafter"/>
</dbReference>
<dbReference type="SUPFAM" id="SSF55073">
    <property type="entry name" value="Nucleotide cyclase"/>
    <property type="match status" value="1"/>
</dbReference>
<dbReference type="Gene3D" id="3.30.70.270">
    <property type="match status" value="1"/>
</dbReference>
<keyword evidence="1" id="KW-0472">Membrane</keyword>
<feature type="transmembrane region" description="Helical" evidence="1">
    <location>
        <begin position="72"/>
        <end position="89"/>
    </location>
</feature>
<dbReference type="InterPro" id="IPR029016">
    <property type="entry name" value="GAF-like_dom_sf"/>
</dbReference>
<evidence type="ECO:0000313" key="3">
    <source>
        <dbReference type="EMBL" id="RIH90315.1"/>
    </source>
</evidence>
<dbReference type="RefSeq" id="WP_119313771.1">
    <property type="nucleotide sequence ID" value="NZ_QXDL01000012.1"/>
</dbReference>
<protein>
    <submittedName>
        <fullName evidence="3">Diguanylate cyclase DosC</fullName>
        <ecNumber evidence="3">2.7.7.65</ecNumber>
    </submittedName>
</protein>
<keyword evidence="4" id="KW-1185">Reference proteome</keyword>
<name>A0A399F3F0_9DEIN</name>
<keyword evidence="3" id="KW-0808">Transferase</keyword>
<keyword evidence="3" id="KW-0548">Nucleotidyltransferase</keyword>
<dbReference type="OrthoDB" id="9805474at2"/>
<comment type="caution">
    <text evidence="3">The sequence shown here is derived from an EMBL/GenBank/DDBJ whole genome shotgun (WGS) entry which is preliminary data.</text>
</comment>
<sequence length="747" mass="81778">MQNRVLTVWFIALASALAWLLTHWLRPDQRYEVPWLMTGVTALASLYGLPGGLLAGGVALGLEAATVGASDLPWLGLVLLVSALLGNRARLRLDVVLRRQSQTTRQLTLLVGALEDLSHLTTREAVFAALPELLQRQGEGHASIWVPSGEGFRPVAFSGTPHLPGAIAPTGVVGRAYATGQTQYVADVHKDPGYIPATPASGGSELALPLREGEQVVAVLNLERREPFPAEERQGLERFAHAVSAQLARLSERLESELLNRLAVSLASIHSPRAILEQALEILMPTLGVQHGGILMQQGARMVLLASRGTSSVQASIPFSRGLVWQVYRSGRPVFIESASAHEGAALELLLEALEGLVLHPVPLPGGERQRVVLYLGDERPRLWRQSERDLLQTACRTVGLALETALIRERLEGLLHLARDTVEAPPAQVYQQVLEAAVRLVPGAEKGSLLVRKGEHFYFQAVVGFDLEALAGLHFNEADHLRWYGEDRQGWLRGEPRIVTAEEVSIAQISRSTAPDDTLERVAAMDRMQANLTLPIPYRGEVLALLNLDNFHDPAAFDAYSKEVARSFSTPVAAILHEVRNRNLLEEAALTDALTGLPNRRAFDRRLSEELERAKRHGYPLSLLVMDLRGFKQVNDRLGHARGDEALVRVAQALLLERRKSDSLFRWGGDEFAAILPHADSLGGLSVAQRYASLVETICLEGLCMGLNIGVATFPEEANSQQTLLQLADSRMYRAKEQGVAVLRPS</sequence>
<feature type="transmembrane region" description="Helical" evidence="1">
    <location>
        <begin position="37"/>
        <end position="60"/>
    </location>
</feature>
<dbReference type="InterPro" id="IPR050469">
    <property type="entry name" value="Diguanylate_Cyclase"/>
</dbReference>
<dbReference type="InterPro" id="IPR003018">
    <property type="entry name" value="GAF"/>
</dbReference>
<dbReference type="AlphaFoldDB" id="A0A399F3F0"/>
<dbReference type="NCBIfam" id="TIGR00254">
    <property type="entry name" value="GGDEF"/>
    <property type="match status" value="1"/>
</dbReference>
<dbReference type="PROSITE" id="PS50887">
    <property type="entry name" value="GGDEF"/>
    <property type="match status" value="1"/>
</dbReference>
<dbReference type="Pfam" id="PF00990">
    <property type="entry name" value="GGDEF"/>
    <property type="match status" value="1"/>
</dbReference>
<reference evidence="3 4" key="1">
    <citation type="submission" date="2018-08" db="EMBL/GenBank/DDBJ databases">
        <title>Meiothermus terrae DSM 26712 genome sequencing project.</title>
        <authorList>
            <person name="Da Costa M.S."/>
            <person name="Albuquerque L."/>
            <person name="Raposo P."/>
            <person name="Froufe H.J.C."/>
            <person name="Barroso C.S."/>
            <person name="Egas C."/>
        </authorList>
    </citation>
    <scope>NUCLEOTIDE SEQUENCE [LARGE SCALE GENOMIC DNA]</scope>
    <source>
        <strain evidence="3 4">DSM 26712</strain>
    </source>
</reference>
<dbReference type="PANTHER" id="PTHR45138">
    <property type="entry name" value="REGULATORY COMPONENTS OF SENSORY TRANSDUCTION SYSTEM"/>
    <property type="match status" value="1"/>
</dbReference>
<dbReference type="SMART" id="SM00267">
    <property type="entry name" value="GGDEF"/>
    <property type="match status" value="1"/>
</dbReference>
<keyword evidence="1" id="KW-1133">Transmembrane helix</keyword>
<dbReference type="SMART" id="SM00065">
    <property type="entry name" value="GAF"/>
    <property type="match status" value="3"/>
</dbReference>
<dbReference type="GO" id="GO:1902201">
    <property type="term" value="P:negative regulation of bacterial-type flagellum-dependent cell motility"/>
    <property type="evidence" value="ECO:0007669"/>
    <property type="project" value="TreeGrafter"/>
</dbReference>
<dbReference type="InterPro" id="IPR000160">
    <property type="entry name" value="GGDEF_dom"/>
</dbReference>
<dbReference type="GO" id="GO:0005886">
    <property type="term" value="C:plasma membrane"/>
    <property type="evidence" value="ECO:0007669"/>
    <property type="project" value="TreeGrafter"/>
</dbReference>
<accession>A0A399F3F0</accession>